<feature type="DNA-binding region" description="H-T-H motif" evidence="4">
    <location>
        <begin position="39"/>
        <end position="58"/>
    </location>
</feature>
<dbReference type="SUPFAM" id="SSF46689">
    <property type="entry name" value="Homeodomain-like"/>
    <property type="match status" value="1"/>
</dbReference>
<dbReference type="PROSITE" id="PS50977">
    <property type="entry name" value="HTH_TETR_2"/>
    <property type="match status" value="1"/>
</dbReference>
<gene>
    <name evidence="6" type="ORF">BBN63_16675</name>
</gene>
<evidence type="ECO:0000259" key="5">
    <source>
        <dbReference type="PROSITE" id="PS50977"/>
    </source>
</evidence>
<dbReference type="Gene3D" id="1.10.357.10">
    <property type="entry name" value="Tetracycline Repressor, domain 2"/>
    <property type="match status" value="1"/>
</dbReference>
<dbReference type="Pfam" id="PF00440">
    <property type="entry name" value="TetR_N"/>
    <property type="match status" value="1"/>
</dbReference>
<feature type="domain" description="HTH tetR-type" evidence="5">
    <location>
        <begin position="16"/>
        <end position="76"/>
    </location>
</feature>
<keyword evidence="1" id="KW-0805">Transcription regulation</keyword>
<dbReference type="InterPro" id="IPR001647">
    <property type="entry name" value="HTH_TetR"/>
</dbReference>
<dbReference type="InterPro" id="IPR036271">
    <property type="entry name" value="Tet_transcr_reg_TetR-rel_C_sf"/>
</dbReference>
<dbReference type="SUPFAM" id="SSF48498">
    <property type="entry name" value="Tetracyclin repressor-like, C-terminal domain"/>
    <property type="match status" value="1"/>
</dbReference>
<reference evidence="6 7" key="1">
    <citation type="submission" date="2016-11" db="EMBL/GenBank/DDBJ databases">
        <title>Complete genome sequence of Streptomyces niveus SCSIO 3406.</title>
        <authorList>
            <person name="Zhu Q."/>
            <person name="Cheng W."/>
            <person name="Song Y."/>
            <person name="Li Q."/>
            <person name="Ju J."/>
        </authorList>
    </citation>
    <scope>NUCLEOTIDE SEQUENCE [LARGE SCALE GENOMIC DNA]</scope>
    <source>
        <strain evidence="6 7">SCSIO 3406</strain>
    </source>
</reference>
<dbReference type="KEGG" id="snw:BBN63_16675"/>
<evidence type="ECO:0000313" key="6">
    <source>
        <dbReference type="EMBL" id="AQU67635.1"/>
    </source>
</evidence>
<sequence>MKTAEQDLTADAERPVGTRERIVRAASLLMQRQGYDGTGIKQISTEAGATLGSVYHFFPGGKQQLAVAAIGHGDREFADELRLTLDGAADPAQAVIDCAHRLAEGLRESDWVEGCPVTSTALGTAGRAPDIQEAAAAAFANWRDLVYARLRRAGVAEDDAHDLAHTVISTLEGAELAAQVSRSERPLLTAGRHLAQLINLYTPTTEDS</sequence>
<dbReference type="Pfam" id="PF21993">
    <property type="entry name" value="TetR_C_13_2"/>
    <property type="match status" value="1"/>
</dbReference>
<evidence type="ECO:0000256" key="4">
    <source>
        <dbReference type="PROSITE-ProRule" id="PRU00335"/>
    </source>
</evidence>
<evidence type="ECO:0000256" key="2">
    <source>
        <dbReference type="ARBA" id="ARBA00023125"/>
    </source>
</evidence>
<keyword evidence="2 4" id="KW-0238">DNA-binding</keyword>
<dbReference type="InterPro" id="IPR054156">
    <property type="entry name" value="YxaF_TetR_C"/>
</dbReference>
<dbReference type="PANTHER" id="PTHR47506:SF3">
    <property type="entry name" value="HTH-TYPE TRANSCRIPTIONAL REGULATOR LMRA"/>
    <property type="match status" value="1"/>
</dbReference>
<proteinExistence type="predicted"/>
<dbReference type="RefSeq" id="WP_078076201.1">
    <property type="nucleotide sequence ID" value="NZ_CP018047.1"/>
</dbReference>
<dbReference type="Proteomes" id="UP000189677">
    <property type="component" value="Chromosome"/>
</dbReference>
<keyword evidence="7" id="KW-1185">Reference proteome</keyword>
<protein>
    <submittedName>
        <fullName evidence="6">TetR family transcriptional regulator</fullName>
    </submittedName>
</protein>
<keyword evidence="3" id="KW-0804">Transcription</keyword>
<dbReference type="PANTHER" id="PTHR47506">
    <property type="entry name" value="TRANSCRIPTIONAL REGULATORY PROTEIN"/>
    <property type="match status" value="1"/>
</dbReference>
<name>A0A1U9QVF1_STRNV</name>
<accession>A0A1U9QVF1</accession>
<dbReference type="GO" id="GO:0003677">
    <property type="term" value="F:DNA binding"/>
    <property type="evidence" value="ECO:0007669"/>
    <property type="project" value="UniProtKB-UniRule"/>
</dbReference>
<organism evidence="6 7">
    <name type="scientific">Streptomyces niveus</name>
    <name type="common">Streptomyces spheroides</name>
    <dbReference type="NCBI Taxonomy" id="193462"/>
    <lineage>
        <taxon>Bacteria</taxon>
        <taxon>Bacillati</taxon>
        <taxon>Actinomycetota</taxon>
        <taxon>Actinomycetes</taxon>
        <taxon>Kitasatosporales</taxon>
        <taxon>Streptomycetaceae</taxon>
        <taxon>Streptomyces</taxon>
    </lineage>
</organism>
<dbReference type="EMBL" id="CP018047">
    <property type="protein sequence ID" value="AQU67635.1"/>
    <property type="molecule type" value="Genomic_DNA"/>
</dbReference>
<evidence type="ECO:0000256" key="3">
    <source>
        <dbReference type="ARBA" id="ARBA00023163"/>
    </source>
</evidence>
<dbReference type="AlphaFoldDB" id="A0A1U9QVF1"/>
<evidence type="ECO:0000313" key="7">
    <source>
        <dbReference type="Proteomes" id="UP000189677"/>
    </source>
</evidence>
<evidence type="ECO:0000256" key="1">
    <source>
        <dbReference type="ARBA" id="ARBA00023015"/>
    </source>
</evidence>
<dbReference type="InterPro" id="IPR009057">
    <property type="entry name" value="Homeodomain-like_sf"/>
</dbReference>